<dbReference type="Proteomes" id="UP000433577">
    <property type="component" value="Chromosome 3"/>
</dbReference>
<dbReference type="KEGG" id="pacs:FAZ98_23115"/>
<gene>
    <name evidence="1" type="ORF">FAZ98_23115</name>
</gene>
<proteinExistence type="predicted"/>
<keyword evidence="2" id="KW-1185">Reference proteome</keyword>
<dbReference type="AlphaFoldDB" id="A0A7Z2GN24"/>
<dbReference type="EMBL" id="CP046915">
    <property type="protein sequence ID" value="QGZ64723.1"/>
    <property type="molecule type" value="Genomic_DNA"/>
</dbReference>
<protein>
    <submittedName>
        <fullName evidence="1">Uncharacterized protein</fullName>
    </submittedName>
</protein>
<evidence type="ECO:0000313" key="1">
    <source>
        <dbReference type="EMBL" id="QGZ64723.1"/>
    </source>
</evidence>
<accession>A0A7Z2GN24</accession>
<name>A0A7Z2GN24_9BURK</name>
<evidence type="ECO:0000313" key="2">
    <source>
        <dbReference type="Proteomes" id="UP000433577"/>
    </source>
</evidence>
<reference evidence="1 2" key="1">
    <citation type="submission" date="2019-12" db="EMBL/GenBank/DDBJ databases">
        <title>Paraburkholderia acidiphila 7Q-K02 sp. nov and Paraburkholderia acidisoli DHF22 sp. nov., two strains isolated from forest soil.</title>
        <authorList>
            <person name="Gao Z."/>
            <person name="Qiu L."/>
        </authorList>
    </citation>
    <scope>NUCLEOTIDE SEQUENCE [LARGE SCALE GENOMIC DNA]</scope>
    <source>
        <strain evidence="1 2">DHF22</strain>
    </source>
</reference>
<sequence>MNQAGFVRSRAPEVYSVKKPIFFEKAPARAFIRADSIAKKNPFGNIASAQRATRRLRGRSHNLHARRFARFLHRNPINLVRYPWCSGLIERAPAVRLAKRGGAPVRKGRVSIELRVGVNKLARLGGDSRGRSRYISHKWRRKTTREGDARVHGIR</sequence>
<dbReference type="RefSeq" id="WP_158954436.1">
    <property type="nucleotide sequence ID" value="NZ_CP046915.1"/>
</dbReference>
<organism evidence="1 2">
    <name type="scientific">Paraburkholderia acidisoli</name>
    <dbReference type="NCBI Taxonomy" id="2571748"/>
    <lineage>
        <taxon>Bacteria</taxon>
        <taxon>Pseudomonadati</taxon>
        <taxon>Pseudomonadota</taxon>
        <taxon>Betaproteobacteria</taxon>
        <taxon>Burkholderiales</taxon>
        <taxon>Burkholderiaceae</taxon>
        <taxon>Paraburkholderia</taxon>
    </lineage>
</organism>